<evidence type="ECO:0000313" key="6">
    <source>
        <dbReference type="EMBL" id="PIW14420.1"/>
    </source>
</evidence>
<organism evidence="6 7">
    <name type="scientific">bacterium (Candidatus Blackallbacteria) CG17_big_fil_post_rev_8_21_14_2_50_48_46</name>
    <dbReference type="NCBI Taxonomy" id="2014261"/>
    <lineage>
        <taxon>Bacteria</taxon>
        <taxon>Candidatus Blackallbacteria</taxon>
    </lineage>
</organism>
<evidence type="ECO:0000256" key="4">
    <source>
        <dbReference type="ARBA" id="ARBA00023136"/>
    </source>
</evidence>
<feature type="domain" description="Receptor ligand binding region" evidence="5">
    <location>
        <begin position="44"/>
        <end position="392"/>
    </location>
</feature>
<evidence type="ECO:0000313" key="7">
    <source>
        <dbReference type="Proteomes" id="UP000231019"/>
    </source>
</evidence>
<comment type="subcellular location">
    <subcellularLocation>
        <location evidence="1">Membrane</location>
    </subcellularLocation>
</comment>
<dbReference type="PANTHER" id="PTHR30483">
    <property type="entry name" value="LEUCINE-SPECIFIC-BINDING PROTEIN"/>
    <property type="match status" value="1"/>
</dbReference>
<dbReference type="AlphaFoldDB" id="A0A2M7FYK2"/>
<accession>A0A2M7FYK2</accession>
<dbReference type="EMBL" id="PFFQ01000060">
    <property type="protein sequence ID" value="PIW14420.1"/>
    <property type="molecule type" value="Genomic_DNA"/>
</dbReference>
<comment type="caution">
    <text evidence="6">The sequence shown here is derived from an EMBL/GenBank/DDBJ whole genome shotgun (WGS) entry which is preliminary data.</text>
</comment>
<dbReference type="InterPro" id="IPR001828">
    <property type="entry name" value="ANF_lig-bd_rcpt"/>
</dbReference>
<reference evidence="6 7" key="1">
    <citation type="submission" date="2017-09" db="EMBL/GenBank/DDBJ databases">
        <title>Depth-based differentiation of microbial function through sediment-hosted aquifers and enrichment of novel symbionts in the deep terrestrial subsurface.</title>
        <authorList>
            <person name="Probst A.J."/>
            <person name="Ladd B."/>
            <person name="Jarett J.K."/>
            <person name="Geller-Mcgrath D.E."/>
            <person name="Sieber C.M."/>
            <person name="Emerson J.B."/>
            <person name="Anantharaman K."/>
            <person name="Thomas B.C."/>
            <person name="Malmstrom R."/>
            <person name="Stieglmeier M."/>
            <person name="Klingl A."/>
            <person name="Woyke T."/>
            <person name="Ryan C.M."/>
            <person name="Banfield J.F."/>
        </authorList>
    </citation>
    <scope>NUCLEOTIDE SEQUENCE [LARGE SCALE GENOMIC DNA]</scope>
    <source>
        <strain evidence="6">CG17_big_fil_post_rev_8_21_14_2_50_48_46</strain>
    </source>
</reference>
<dbReference type="PANTHER" id="PTHR30483:SF6">
    <property type="entry name" value="PERIPLASMIC BINDING PROTEIN OF ABC TRANSPORTER FOR NATURAL AMINO ACIDS"/>
    <property type="match status" value="1"/>
</dbReference>
<keyword evidence="4" id="KW-0472">Membrane</keyword>
<keyword evidence="2" id="KW-0812">Transmembrane</keyword>
<gene>
    <name evidence="6" type="ORF">COW36_21880</name>
</gene>
<dbReference type="InterPro" id="IPR028082">
    <property type="entry name" value="Peripla_BP_I"/>
</dbReference>
<sequence>MLALSFLSFSCQMPGTSPQESPSVQLGVAMPITGSLSAKGPSRRKAADLAMQHLNLAGGIHNMPVKLFHIDSATNGTLAAQRVKDLLDQNPKIQALIGPSSSQESRQVLDIVKEKKIPMISPASTSAIFSSLEDEDYFFRTVPSDAFQGQILVSKIHDFGFKKIATLYIDNAYGQSLNQVIKKGLKKNGAEVLNEIAYPEAIKTSYLEEIKALFKQPVEAVCFIGYPGEAPAIFNAWMSSGLAPDIKWFFSDGLKASEIVQGVEHPEKLDTSIGTIPSASSQQGDFQFFQDAYIAEYGDFPVSFAGNTYDSVLLAALAIQRTHFSSTHDLRQAIREVASPPGTQIRPGQEGLKQALALLAKGEDIDYQGVSGDLNMDQVGDVRNDYEIWTLKNGFIFRVETFSISGLTDKN</sequence>
<evidence type="ECO:0000259" key="5">
    <source>
        <dbReference type="Pfam" id="PF01094"/>
    </source>
</evidence>
<dbReference type="GO" id="GO:0016020">
    <property type="term" value="C:membrane"/>
    <property type="evidence" value="ECO:0007669"/>
    <property type="project" value="UniProtKB-SubCell"/>
</dbReference>
<evidence type="ECO:0000256" key="2">
    <source>
        <dbReference type="ARBA" id="ARBA00022692"/>
    </source>
</evidence>
<dbReference type="Pfam" id="PF01094">
    <property type="entry name" value="ANF_receptor"/>
    <property type="match status" value="1"/>
</dbReference>
<dbReference type="CDD" id="cd06346">
    <property type="entry name" value="PBP1_ABC_ligand_binding-like"/>
    <property type="match status" value="1"/>
</dbReference>
<proteinExistence type="predicted"/>
<dbReference type="Gene3D" id="3.40.50.2300">
    <property type="match status" value="2"/>
</dbReference>
<dbReference type="SUPFAM" id="SSF53822">
    <property type="entry name" value="Periplasmic binding protein-like I"/>
    <property type="match status" value="1"/>
</dbReference>
<evidence type="ECO:0000256" key="1">
    <source>
        <dbReference type="ARBA" id="ARBA00004370"/>
    </source>
</evidence>
<protein>
    <recommendedName>
        <fullName evidence="5">Receptor ligand binding region domain-containing protein</fullName>
    </recommendedName>
</protein>
<dbReference type="Proteomes" id="UP000231019">
    <property type="component" value="Unassembled WGS sequence"/>
</dbReference>
<name>A0A2M7FYK2_9BACT</name>
<evidence type="ECO:0000256" key="3">
    <source>
        <dbReference type="ARBA" id="ARBA00022989"/>
    </source>
</evidence>
<keyword evidence="3" id="KW-1133">Transmembrane helix</keyword>
<dbReference type="InterPro" id="IPR051010">
    <property type="entry name" value="BCAA_transport"/>
</dbReference>